<name>A0A383AW14_9ZZZZ</name>
<gene>
    <name evidence="1" type="ORF">METZ01_LOCUS464219</name>
</gene>
<proteinExistence type="predicted"/>
<evidence type="ECO:0000313" key="1">
    <source>
        <dbReference type="EMBL" id="SVE11365.1"/>
    </source>
</evidence>
<feature type="non-terminal residue" evidence="1">
    <location>
        <position position="1"/>
    </location>
</feature>
<organism evidence="1">
    <name type="scientific">marine metagenome</name>
    <dbReference type="NCBI Taxonomy" id="408172"/>
    <lineage>
        <taxon>unclassified sequences</taxon>
        <taxon>metagenomes</taxon>
        <taxon>ecological metagenomes</taxon>
    </lineage>
</organism>
<reference evidence="1" key="1">
    <citation type="submission" date="2018-05" db="EMBL/GenBank/DDBJ databases">
        <authorList>
            <person name="Lanie J.A."/>
            <person name="Ng W.-L."/>
            <person name="Kazmierczak K.M."/>
            <person name="Andrzejewski T.M."/>
            <person name="Davidsen T.M."/>
            <person name="Wayne K.J."/>
            <person name="Tettelin H."/>
            <person name="Glass J.I."/>
            <person name="Rusch D."/>
            <person name="Podicherti R."/>
            <person name="Tsui H.-C.T."/>
            <person name="Winkler M.E."/>
        </authorList>
    </citation>
    <scope>NUCLEOTIDE SEQUENCE</scope>
</reference>
<accession>A0A383AW14</accession>
<dbReference type="AlphaFoldDB" id="A0A383AW14"/>
<dbReference type="EMBL" id="UINC01194996">
    <property type="protein sequence ID" value="SVE11365.1"/>
    <property type="molecule type" value="Genomic_DNA"/>
</dbReference>
<sequence length="27" mass="3003">YARHNTRGYQAVGVAIADAVIELDFPR</sequence>
<protein>
    <submittedName>
        <fullName evidence="1">Uncharacterized protein</fullName>
    </submittedName>
</protein>